<dbReference type="RefSeq" id="XP_009065395.1">
    <property type="nucleotide sequence ID" value="XM_009067147.1"/>
</dbReference>
<dbReference type="HOGENOM" id="CLU_890193_0_0_1"/>
<evidence type="ECO:0000313" key="2">
    <source>
        <dbReference type="Proteomes" id="UP000030746"/>
    </source>
</evidence>
<gene>
    <name evidence="1" type="ORF">LOTGIDRAFT_229715</name>
</gene>
<feature type="non-terminal residue" evidence="1">
    <location>
        <position position="313"/>
    </location>
</feature>
<proteinExistence type="predicted"/>
<dbReference type="Proteomes" id="UP000030746">
    <property type="component" value="Unassembled WGS sequence"/>
</dbReference>
<dbReference type="GeneID" id="20248088"/>
<dbReference type="EMBL" id="KB203566">
    <property type="protein sequence ID" value="ESO84277.1"/>
    <property type="molecule type" value="Genomic_DNA"/>
</dbReference>
<protein>
    <submittedName>
        <fullName evidence="1">Uncharacterized protein</fullName>
    </submittedName>
</protein>
<dbReference type="AlphaFoldDB" id="V3ZJ34"/>
<sequence>MEGFAQQYTTSDEAYVQRRPVSTSNVFDIVEHKRKRFSKSRDIFSIEEANDKKARKRLVVQRSLSLPDVVPSTSPVFYEFPSSPDILCQGDLKEEKKLEIEGPVYKPRPKSVSFVDESHKNISDHGKELRQQLRRKKSSSCGYWTGGSNESDYSVDVVTSSEKSQDVITQSVDKGLPLTGNNEVSTKPISDGIPTISLFVFNSTSNGSVYINEEIFNQLKSYDTGLAPTSRTPQSTESVSPLSQFCYDKLTEEKNESVTENKLNQPSVLDNRREEGKLKKELYHGEFERQMLSNKVSVEKIFSFSESTTPSPH</sequence>
<dbReference type="CTD" id="20248088"/>
<reference evidence="1 2" key="1">
    <citation type="journal article" date="2013" name="Nature">
        <title>Insights into bilaterian evolution from three spiralian genomes.</title>
        <authorList>
            <person name="Simakov O."/>
            <person name="Marletaz F."/>
            <person name="Cho S.J."/>
            <person name="Edsinger-Gonzales E."/>
            <person name="Havlak P."/>
            <person name="Hellsten U."/>
            <person name="Kuo D.H."/>
            <person name="Larsson T."/>
            <person name="Lv J."/>
            <person name="Arendt D."/>
            <person name="Savage R."/>
            <person name="Osoegawa K."/>
            <person name="de Jong P."/>
            <person name="Grimwood J."/>
            <person name="Chapman J.A."/>
            <person name="Shapiro H."/>
            <person name="Aerts A."/>
            <person name="Otillar R.P."/>
            <person name="Terry A.Y."/>
            <person name="Boore J.L."/>
            <person name="Grigoriev I.V."/>
            <person name="Lindberg D.R."/>
            <person name="Seaver E.C."/>
            <person name="Weisblat D.A."/>
            <person name="Putnam N.H."/>
            <person name="Rokhsar D.S."/>
        </authorList>
    </citation>
    <scope>NUCLEOTIDE SEQUENCE [LARGE SCALE GENOMIC DNA]</scope>
</reference>
<evidence type="ECO:0000313" key="1">
    <source>
        <dbReference type="EMBL" id="ESO84277.1"/>
    </source>
</evidence>
<keyword evidence="2" id="KW-1185">Reference proteome</keyword>
<name>V3ZJ34_LOTGI</name>
<dbReference type="KEGG" id="lgi:LOTGIDRAFT_229715"/>
<organism evidence="1 2">
    <name type="scientific">Lottia gigantea</name>
    <name type="common">Giant owl limpet</name>
    <dbReference type="NCBI Taxonomy" id="225164"/>
    <lineage>
        <taxon>Eukaryota</taxon>
        <taxon>Metazoa</taxon>
        <taxon>Spiralia</taxon>
        <taxon>Lophotrochozoa</taxon>
        <taxon>Mollusca</taxon>
        <taxon>Gastropoda</taxon>
        <taxon>Patellogastropoda</taxon>
        <taxon>Lottioidea</taxon>
        <taxon>Lottiidae</taxon>
        <taxon>Lottia</taxon>
    </lineage>
</organism>
<accession>V3ZJ34</accession>